<protein>
    <recommendedName>
        <fullName evidence="8">Bacterioferritin-associated ferredoxin</fullName>
    </recommendedName>
</protein>
<evidence type="ECO:0000313" key="12">
    <source>
        <dbReference type="Proteomes" id="UP001409585"/>
    </source>
</evidence>
<comment type="caution">
    <text evidence="11">The sequence shown here is derived from an EMBL/GenBank/DDBJ whole genome shotgun (WGS) entry which is preliminary data.</text>
</comment>
<gene>
    <name evidence="11" type="ORF">GCM10025791_08770</name>
</gene>
<dbReference type="AlphaFoldDB" id="A0AAV3TYE6"/>
<evidence type="ECO:0000256" key="6">
    <source>
        <dbReference type="ARBA" id="ARBA00023014"/>
    </source>
</evidence>
<keyword evidence="2" id="KW-0001">2Fe-2S</keyword>
<evidence type="ECO:0000256" key="1">
    <source>
        <dbReference type="ARBA" id="ARBA00022448"/>
    </source>
</evidence>
<proteinExistence type="inferred from homology"/>
<evidence type="ECO:0000256" key="3">
    <source>
        <dbReference type="ARBA" id="ARBA00022723"/>
    </source>
</evidence>
<dbReference type="InterPro" id="IPR007419">
    <property type="entry name" value="BFD-like_2Fe2S-bd_dom"/>
</dbReference>
<dbReference type="InterPro" id="IPR041854">
    <property type="entry name" value="BFD-like_2Fe2S-bd_dom_sf"/>
</dbReference>
<comment type="cofactor">
    <cofactor evidence="7">
        <name>[2Fe-2S] cluster</name>
        <dbReference type="ChEBI" id="CHEBI:190135"/>
    </cofactor>
</comment>
<evidence type="ECO:0000256" key="7">
    <source>
        <dbReference type="ARBA" id="ARBA00034078"/>
    </source>
</evidence>
<comment type="similarity">
    <text evidence="9">Belongs to the Bfd family.</text>
</comment>
<dbReference type="Gene3D" id="1.10.10.1100">
    <property type="entry name" value="BFD-like [2Fe-2S]-binding domain"/>
    <property type="match status" value="1"/>
</dbReference>
<name>A0AAV3TYE6_9ALTE</name>
<dbReference type="RefSeq" id="WP_345417642.1">
    <property type="nucleotide sequence ID" value="NZ_AP031496.1"/>
</dbReference>
<dbReference type="Proteomes" id="UP001409585">
    <property type="component" value="Unassembled WGS sequence"/>
</dbReference>
<dbReference type="PANTHER" id="PTHR37424">
    <property type="entry name" value="BACTERIOFERRITIN-ASSOCIATED FERREDOXIN"/>
    <property type="match status" value="1"/>
</dbReference>
<evidence type="ECO:0000259" key="10">
    <source>
        <dbReference type="Pfam" id="PF04324"/>
    </source>
</evidence>
<evidence type="ECO:0000256" key="9">
    <source>
        <dbReference type="ARBA" id="ARBA00046332"/>
    </source>
</evidence>
<reference evidence="12" key="1">
    <citation type="journal article" date="2019" name="Int. J. Syst. Evol. Microbiol.">
        <title>The Global Catalogue of Microorganisms (GCM) 10K type strain sequencing project: providing services to taxonomists for standard genome sequencing and annotation.</title>
        <authorList>
            <consortium name="The Broad Institute Genomics Platform"/>
            <consortium name="The Broad Institute Genome Sequencing Center for Infectious Disease"/>
            <person name="Wu L."/>
            <person name="Ma J."/>
        </authorList>
    </citation>
    <scope>NUCLEOTIDE SEQUENCE [LARGE SCALE GENOMIC DNA]</scope>
    <source>
        <strain evidence="12">JCM 19134</strain>
    </source>
</reference>
<dbReference type="GO" id="GO:0046872">
    <property type="term" value="F:metal ion binding"/>
    <property type="evidence" value="ECO:0007669"/>
    <property type="project" value="UniProtKB-KW"/>
</dbReference>
<dbReference type="GO" id="GO:0051537">
    <property type="term" value="F:2 iron, 2 sulfur cluster binding"/>
    <property type="evidence" value="ECO:0007669"/>
    <property type="project" value="UniProtKB-KW"/>
</dbReference>
<evidence type="ECO:0000256" key="8">
    <source>
        <dbReference type="ARBA" id="ARBA00039386"/>
    </source>
</evidence>
<organism evidence="11 12">
    <name type="scientific">Halioxenophilus aromaticivorans</name>
    <dbReference type="NCBI Taxonomy" id="1306992"/>
    <lineage>
        <taxon>Bacteria</taxon>
        <taxon>Pseudomonadati</taxon>
        <taxon>Pseudomonadota</taxon>
        <taxon>Gammaproteobacteria</taxon>
        <taxon>Alteromonadales</taxon>
        <taxon>Alteromonadaceae</taxon>
        <taxon>Halioxenophilus</taxon>
    </lineage>
</organism>
<evidence type="ECO:0000256" key="5">
    <source>
        <dbReference type="ARBA" id="ARBA00023004"/>
    </source>
</evidence>
<keyword evidence="5" id="KW-0408">Iron</keyword>
<keyword evidence="4" id="KW-0249">Electron transport</keyword>
<dbReference type="EMBL" id="BAABLX010000007">
    <property type="protein sequence ID" value="GAA4934187.1"/>
    <property type="molecule type" value="Genomic_DNA"/>
</dbReference>
<sequence length="69" mass="7421">MYVCICKGITDSQIRQTVASTGGSLRSVRNELGAMTQCGKCALQTRDIVNQTLAEMNVTIDDDTCYSAA</sequence>
<dbReference type="PANTHER" id="PTHR37424:SF1">
    <property type="entry name" value="BACTERIOFERRITIN-ASSOCIATED FERREDOXIN"/>
    <property type="match status" value="1"/>
</dbReference>
<feature type="domain" description="BFD-like [2Fe-2S]-binding" evidence="10">
    <location>
        <begin position="2"/>
        <end position="50"/>
    </location>
</feature>
<keyword evidence="1" id="KW-0813">Transport</keyword>
<accession>A0AAV3TYE6</accession>
<evidence type="ECO:0000256" key="2">
    <source>
        <dbReference type="ARBA" id="ARBA00022714"/>
    </source>
</evidence>
<keyword evidence="3" id="KW-0479">Metal-binding</keyword>
<evidence type="ECO:0000256" key="4">
    <source>
        <dbReference type="ARBA" id="ARBA00022982"/>
    </source>
</evidence>
<keyword evidence="12" id="KW-1185">Reference proteome</keyword>
<evidence type="ECO:0000313" key="11">
    <source>
        <dbReference type="EMBL" id="GAA4934187.1"/>
    </source>
</evidence>
<dbReference type="Pfam" id="PF04324">
    <property type="entry name" value="Fer2_BFD"/>
    <property type="match status" value="1"/>
</dbReference>
<dbReference type="InterPro" id="IPR052371">
    <property type="entry name" value="BFD-associated_ferredoxin"/>
</dbReference>
<keyword evidence="6" id="KW-0411">Iron-sulfur</keyword>